<organism evidence="1 2">
    <name type="scientific">Saonia flava</name>
    <dbReference type="NCBI Taxonomy" id="523696"/>
    <lineage>
        <taxon>Bacteria</taxon>
        <taxon>Pseudomonadati</taxon>
        <taxon>Bacteroidota</taxon>
        <taxon>Flavobacteriia</taxon>
        <taxon>Flavobacteriales</taxon>
        <taxon>Flavobacteriaceae</taxon>
        <taxon>Saonia</taxon>
    </lineage>
</organism>
<dbReference type="EMBL" id="JAATJJ010000002">
    <property type="protein sequence ID" value="NJB72687.1"/>
    <property type="molecule type" value="Genomic_DNA"/>
</dbReference>
<keyword evidence="2" id="KW-1185">Reference proteome</keyword>
<dbReference type="RefSeq" id="WP_167965964.1">
    <property type="nucleotide sequence ID" value="NZ_JAATJJ010000002.1"/>
</dbReference>
<accession>A0A846QZR2</accession>
<dbReference type="Proteomes" id="UP000590442">
    <property type="component" value="Unassembled WGS sequence"/>
</dbReference>
<proteinExistence type="predicted"/>
<name>A0A846QZR2_9FLAO</name>
<dbReference type="AlphaFoldDB" id="A0A846QZR2"/>
<dbReference type="Gene3D" id="2.60.460.10">
    <property type="entry name" value="protein yfey like domain"/>
    <property type="match status" value="1"/>
</dbReference>
<evidence type="ECO:0000313" key="1">
    <source>
        <dbReference type="EMBL" id="NJB72687.1"/>
    </source>
</evidence>
<evidence type="ECO:0000313" key="2">
    <source>
        <dbReference type="Proteomes" id="UP000590442"/>
    </source>
</evidence>
<comment type="caution">
    <text evidence="1">The sequence shown here is derived from an EMBL/GenBank/DDBJ whole genome shotgun (WGS) entry which is preliminary data.</text>
</comment>
<sequence length="184" mass="20763">MKKIEYLIGVILITFLLTNCQKEKDTTFLITQESVGKINKTSLVSDLETIYALDSIIKDTTSISIGTLVDKIQVYEKGGKHLLTLTPNKDSVPTIENIRVYDPRFVTENGIGLNSTFKDIKDKYTIQKIIVSINNLVILIKDSPVYFTIDKQELPSSLRYGVSNIEAVQIPDEATIKYLMIGWE</sequence>
<protein>
    <submittedName>
        <fullName evidence="1">Uncharacterized protein</fullName>
    </submittedName>
</protein>
<dbReference type="InterPro" id="IPR038714">
    <property type="entry name" value="YfeY-like_sf"/>
</dbReference>
<reference evidence="1 2" key="1">
    <citation type="submission" date="2020-03" db="EMBL/GenBank/DDBJ databases">
        <title>Genomic Encyclopedia of Type Strains, Phase IV (KMG-IV): sequencing the most valuable type-strain genomes for metagenomic binning, comparative biology and taxonomic classification.</title>
        <authorList>
            <person name="Goeker M."/>
        </authorList>
    </citation>
    <scope>NUCLEOTIDE SEQUENCE [LARGE SCALE GENOMIC DNA]</scope>
    <source>
        <strain evidence="1 2">DSM 29762</strain>
    </source>
</reference>
<gene>
    <name evidence="1" type="ORF">GGR42_003178</name>
</gene>